<dbReference type="PATRIC" id="fig|576784.4.peg.8161"/>
<reference evidence="1" key="1">
    <citation type="submission" date="2014-05" db="EMBL/GenBank/DDBJ databases">
        <authorList>
            <person name="Horn Fabian"/>
        </authorList>
    </citation>
    <scope>NUCLEOTIDE SEQUENCE</scope>
</reference>
<organism evidence="1">
    <name type="scientific">Streptomyces iranensis</name>
    <dbReference type="NCBI Taxonomy" id="576784"/>
    <lineage>
        <taxon>Bacteria</taxon>
        <taxon>Bacillati</taxon>
        <taxon>Actinomycetota</taxon>
        <taxon>Actinomycetes</taxon>
        <taxon>Kitasatosporales</taxon>
        <taxon>Streptomycetaceae</taxon>
        <taxon>Streptomyces</taxon>
        <taxon>Streptomyces violaceusniger group</taxon>
    </lineage>
</organism>
<dbReference type="EMBL" id="LK022848">
    <property type="protein sequence ID" value="CDR13306.1"/>
    <property type="molecule type" value="Genomic_DNA"/>
</dbReference>
<sequence>MVLAADARPLASGVLIHSGEHAMYLDRIKVVPA</sequence>
<protein>
    <submittedName>
        <fullName evidence="1">Uncharacterized protein</fullName>
    </submittedName>
</protein>
<dbReference type="AlphaFoldDB" id="A0A061A6A6"/>
<dbReference type="HOGENOM" id="CLU_3384056_0_0_11"/>
<gene>
    <name evidence="1" type="ORF">SIRAN7956</name>
</gene>
<accession>A0A061A6A6</accession>
<proteinExistence type="predicted"/>
<name>A0A061A6A6_9ACTN</name>
<evidence type="ECO:0000313" key="1">
    <source>
        <dbReference type="EMBL" id="CDR13306.1"/>
    </source>
</evidence>